<keyword evidence="4" id="KW-0206">Cytoskeleton</keyword>
<dbReference type="PANTHER" id="PTHR21567:SF87">
    <property type="entry name" value="CRESCERIN-LIKE PROTEIN CHE-12"/>
    <property type="match status" value="1"/>
</dbReference>
<evidence type="ECO:0000313" key="9">
    <source>
        <dbReference type="Proteomes" id="UP000752171"/>
    </source>
</evidence>
<evidence type="ECO:0000256" key="6">
    <source>
        <dbReference type="SAM" id="MobiDB-lite"/>
    </source>
</evidence>
<comment type="subcellular location">
    <subcellularLocation>
        <location evidence="1">Cytoplasm</location>
        <location evidence="1">Cytoskeleton</location>
    </subcellularLocation>
</comment>
<dbReference type="GO" id="GO:1902903">
    <property type="term" value="P:regulation of supramolecular fiber organization"/>
    <property type="evidence" value="ECO:0007669"/>
    <property type="project" value="UniProtKB-ARBA"/>
</dbReference>
<feature type="domain" description="TOG" evidence="7">
    <location>
        <begin position="188"/>
        <end position="425"/>
    </location>
</feature>
<dbReference type="Gene3D" id="1.25.10.10">
    <property type="entry name" value="Leucine-rich Repeat Variant"/>
    <property type="match status" value="2"/>
</dbReference>
<evidence type="ECO:0000256" key="5">
    <source>
        <dbReference type="PROSITE-ProRule" id="PRU00103"/>
    </source>
</evidence>
<organism evidence="8 9">
    <name type="scientific">Astyanax mexicanus</name>
    <name type="common">Blind cave fish</name>
    <name type="synonym">Astyanax fasciatus mexicanus</name>
    <dbReference type="NCBI Taxonomy" id="7994"/>
    <lineage>
        <taxon>Eukaryota</taxon>
        <taxon>Metazoa</taxon>
        <taxon>Chordata</taxon>
        <taxon>Craniata</taxon>
        <taxon>Vertebrata</taxon>
        <taxon>Euteleostomi</taxon>
        <taxon>Actinopterygii</taxon>
        <taxon>Neopterygii</taxon>
        <taxon>Teleostei</taxon>
        <taxon>Ostariophysi</taxon>
        <taxon>Characiformes</taxon>
        <taxon>Characoidei</taxon>
        <taxon>Acestrorhamphidae</taxon>
        <taxon>Acestrorhamphinae</taxon>
        <taxon>Astyanax</taxon>
    </lineage>
</organism>
<dbReference type="EMBL" id="JAICCE010000024">
    <property type="protein sequence ID" value="KAG9260635.1"/>
    <property type="molecule type" value="Genomic_DNA"/>
</dbReference>
<gene>
    <name evidence="8" type="ORF">AMEX_G26915</name>
</gene>
<feature type="repeat" description="HEAT" evidence="5">
    <location>
        <begin position="365"/>
        <end position="403"/>
    </location>
</feature>
<dbReference type="PANTHER" id="PTHR21567">
    <property type="entry name" value="CLASP"/>
    <property type="match status" value="1"/>
</dbReference>
<dbReference type="GO" id="GO:0000226">
    <property type="term" value="P:microtubule cytoskeleton organization"/>
    <property type="evidence" value="ECO:0007669"/>
    <property type="project" value="TreeGrafter"/>
</dbReference>
<feature type="domain" description="TOG" evidence="7">
    <location>
        <begin position="438"/>
        <end position="665"/>
    </location>
</feature>
<dbReference type="GO" id="GO:0005881">
    <property type="term" value="C:cytoplasmic microtubule"/>
    <property type="evidence" value="ECO:0007669"/>
    <property type="project" value="TreeGrafter"/>
</dbReference>
<dbReference type="GO" id="GO:0005929">
    <property type="term" value="C:cilium"/>
    <property type="evidence" value="ECO:0007669"/>
    <property type="project" value="TreeGrafter"/>
</dbReference>
<dbReference type="InterPro" id="IPR034085">
    <property type="entry name" value="TOG"/>
</dbReference>
<dbReference type="GO" id="GO:0031110">
    <property type="term" value="P:regulation of microtubule polymerization or depolymerization"/>
    <property type="evidence" value="ECO:0007669"/>
    <property type="project" value="UniProtKB-ARBA"/>
</dbReference>
<evidence type="ECO:0000256" key="3">
    <source>
        <dbReference type="ARBA" id="ARBA00022737"/>
    </source>
</evidence>
<reference evidence="8 9" key="1">
    <citation type="submission" date="2021-07" db="EMBL/GenBank/DDBJ databases">
        <authorList>
            <person name="Imarazene B."/>
            <person name="Zahm M."/>
            <person name="Klopp C."/>
            <person name="Cabau C."/>
            <person name="Beille S."/>
            <person name="Jouanno E."/>
            <person name="Castinel A."/>
            <person name="Lluch J."/>
            <person name="Gil L."/>
            <person name="Kuchtly C."/>
            <person name="Lopez Roques C."/>
            <person name="Donnadieu C."/>
            <person name="Parrinello H."/>
            <person name="Journot L."/>
            <person name="Du K."/>
            <person name="Schartl M."/>
            <person name="Retaux S."/>
            <person name="Guiguen Y."/>
        </authorList>
    </citation>
    <scope>NUCLEOTIDE SEQUENCE [LARGE SCALE GENOMIC DNA]</scope>
    <source>
        <strain evidence="8">Pach_M1</strain>
        <tissue evidence="8">Testis</tissue>
    </source>
</reference>
<dbReference type="GO" id="GO:0008017">
    <property type="term" value="F:microtubule binding"/>
    <property type="evidence" value="ECO:0007669"/>
    <property type="project" value="TreeGrafter"/>
</dbReference>
<sequence length="667" mass="73887">MLTLLCGETDDGPFLVAHAVIESIRTRHKERLEQLSILANVSTSSLEKKPVQQPAPSLKLPPFKESAPRKVQAPKVVVKQEAVKFPVLHTPVPPPKPAADKTSSTFHRLKVNVPSPCGDGKFGPSRPFPTQPAGEEEKQSAYYTSPGSKIPRLDRQKQQRPVEAEVAACKKRDAEKQHKGGQPLELPALISEEPLDKPKKKLSKAFSLLQDEDWERKIEGLRLIRALAEHHSEVLLPELRVVCLAVTDEVKNLRSVTSRAAMSTLAHLFTHLQKNMDKELGIAASALLHRSWESSLFIKQAVELALSYMVQHCSPGQVLKALLAGGFSHKNRAVRISASLHLKKLVQVMGASSVLTGRKEFTNRILPALTKLAFDPDQDVRLYAKNALKILASHTVGSKIPRLDRQKQQKPVEAEVATCKKRDAEKQHEGGQPLELPALTSEEPLDKPKKKLSKAFSLLQDEDWEKEIEGLRLIRALAEHHSEVLLPELRIVCIAVTDKVKSLRLVVSRAAMATLAHFFAHLQKNIDKELDIAASALLHRFGEPSLFIKEAVELALSYMVQHCSPGHVLKALLAGGCSHKNSAVRTSASLHLMKLVQVMGASSVLTGRKQFTNRILPALTKLAFDSAQEVRLYALNALQILASHKVGVRMIHEFVSPRDRLVLAKRF</sequence>
<accession>A0A8T2KRZ0</accession>
<evidence type="ECO:0000256" key="4">
    <source>
        <dbReference type="ARBA" id="ARBA00023212"/>
    </source>
</evidence>
<evidence type="ECO:0000256" key="1">
    <source>
        <dbReference type="ARBA" id="ARBA00004245"/>
    </source>
</evidence>
<feature type="region of interest" description="Disordered" evidence="6">
    <location>
        <begin position="44"/>
        <end position="63"/>
    </location>
</feature>
<keyword evidence="3" id="KW-0677">Repeat</keyword>
<dbReference type="Pfam" id="PF12348">
    <property type="entry name" value="CLASP_N"/>
    <property type="match status" value="2"/>
</dbReference>
<evidence type="ECO:0000256" key="2">
    <source>
        <dbReference type="ARBA" id="ARBA00022490"/>
    </source>
</evidence>
<keyword evidence="2" id="KW-0963">Cytoplasm</keyword>
<feature type="region of interest" description="Disordered" evidence="6">
    <location>
        <begin position="421"/>
        <end position="447"/>
    </location>
</feature>
<name>A0A8T2KRZ0_ASTMX</name>
<feature type="compositionally biased region" description="Basic and acidic residues" evidence="6">
    <location>
        <begin position="151"/>
        <end position="162"/>
    </location>
</feature>
<dbReference type="InterPro" id="IPR021133">
    <property type="entry name" value="HEAT_type_2"/>
</dbReference>
<evidence type="ECO:0000259" key="7">
    <source>
        <dbReference type="SMART" id="SM01349"/>
    </source>
</evidence>
<feature type="repeat" description="HEAT" evidence="5">
    <location>
        <begin position="615"/>
        <end position="642"/>
    </location>
</feature>
<dbReference type="SUPFAM" id="SSF48371">
    <property type="entry name" value="ARM repeat"/>
    <property type="match status" value="1"/>
</dbReference>
<dbReference type="PROSITE" id="PS50077">
    <property type="entry name" value="HEAT_REPEAT"/>
    <property type="match status" value="2"/>
</dbReference>
<feature type="region of interest" description="Disordered" evidence="6">
    <location>
        <begin position="89"/>
        <end position="162"/>
    </location>
</feature>
<evidence type="ECO:0000313" key="8">
    <source>
        <dbReference type="EMBL" id="KAG9260635.1"/>
    </source>
</evidence>
<dbReference type="Proteomes" id="UP000752171">
    <property type="component" value="Unassembled WGS sequence"/>
</dbReference>
<comment type="caution">
    <text evidence="8">The sequence shown here is derived from an EMBL/GenBank/DDBJ whole genome shotgun (WGS) entry which is preliminary data.</text>
</comment>
<proteinExistence type="predicted"/>
<dbReference type="InterPro" id="IPR024395">
    <property type="entry name" value="CLASP_N_dom"/>
</dbReference>
<protein>
    <recommendedName>
        <fullName evidence="7">TOG domain-containing protein</fullName>
    </recommendedName>
</protein>
<dbReference type="InterPro" id="IPR016024">
    <property type="entry name" value="ARM-type_fold"/>
</dbReference>
<dbReference type="InterPro" id="IPR011989">
    <property type="entry name" value="ARM-like"/>
</dbReference>
<dbReference type="SMART" id="SM01349">
    <property type="entry name" value="TOG"/>
    <property type="match status" value="2"/>
</dbReference>
<dbReference type="AlphaFoldDB" id="A0A8T2KRZ0"/>